<gene>
    <name evidence="1" type="ORF">KIN20_013870</name>
</gene>
<name>A0AAD5QRD2_PARTN</name>
<sequence length="115" mass="13207">MGHNRTLQGSQRPDSGPQIRAHLFDSTILLAHCDGAEKWSGTTTRYRDAGIDRASGSICMSEVQTFLPSSKDSARVLNWCWNTVPQHMHHLRTSAELETLEYRRLRYVRTLYETE</sequence>
<evidence type="ECO:0000313" key="1">
    <source>
        <dbReference type="EMBL" id="KAJ1356201.1"/>
    </source>
</evidence>
<dbReference type="EMBL" id="JAHQIW010002740">
    <property type="protein sequence ID" value="KAJ1356201.1"/>
    <property type="molecule type" value="Genomic_DNA"/>
</dbReference>
<proteinExistence type="predicted"/>
<accession>A0AAD5QRD2</accession>
<protein>
    <submittedName>
        <fullName evidence="1">Uncharacterized protein</fullName>
    </submittedName>
</protein>
<organism evidence="1 2">
    <name type="scientific">Parelaphostrongylus tenuis</name>
    <name type="common">Meningeal worm</name>
    <dbReference type="NCBI Taxonomy" id="148309"/>
    <lineage>
        <taxon>Eukaryota</taxon>
        <taxon>Metazoa</taxon>
        <taxon>Ecdysozoa</taxon>
        <taxon>Nematoda</taxon>
        <taxon>Chromadorea</taxon>
        <taxon>Rhabditida</taxon>
        <taxon>Rhabditina</taxon>
        <taxon>Rhabditomorpha</taxon>
        <taxon>Strongyloidea</taxon>
        <taxon>Metastrongylidae</taxon>
        <taxon>Parelaphostrongylus</taxon>
    </lineage>
</organism>
<keyword evidence="2" id="KW-1185">Reference proteome</keyword>
<dbReference type="AlphaFoldDB" id="A0AAD5QRD2"/>
<evidence type="ECO:0000313" key="2">
    <source>
        <dbReference type="Proteomes" id="UP001196413"/>
    </source>
</evidence>
<reference evidence="1" key="1">
    <citation type="submission" date="2021-06" db="EMBL/GenBank/DDBJ databases">
        <title>Parelaphostrongylus tenuis whole genome reference sequence.</title>
        <authorList>
            <person name="Garwood T.J."/>
            <person name="Larsen P.A."/>
            <person name="Fountain-Jones N.M."/>
            <person name="Garbe J.R."/>
            <person name="Macchietto M.G."/>
            <person name="Kania S.A."/>
            <person name="Gerhold R.W."/>
            <person name="Richards J.E."/>
            <person name="Wolf T.M."/>
        </authorList>
    </citation>
    <scope>NUCLEOTIDE SEQUENCE</scope>
    <source>
        <strain evidence="1">MNPRO001-30</strain>
        <tissue evidence="1">Meninges</tissue>
    </source>
</reference>
<comment type="caution">
    <text evidence="1">The sequence shown here is derived from an EMBL/GenBank/DDBJ whole genome shotgun (WGS) entry which is preliminary data.</text>
</comment>
<dbReference type="Proteomes" id="UP001196413">
    <property type="component" value="Unassembled WGS sequence"/>
</dbReference>